<evidence type="ECO:0000259" key="14">
    <source>
        <dbReference type="Pfam" id="PF07970"/>
    </source>
</evidence>
<feature type="compositionally biased region" description="Basic and acidic residues" evidence="9">
    <location>
        <begin position="579"/>
        <end position="591"/>
    </location>
</feature>
<comment type="similarity">
    <text evidence="4">Belongs to the concentrative nucleoside transporter (CNT) (TC 2.A.41) family.</text>
</comment>
<protein>
    <submittedName>
        <fullName evidence="17">Uncharacterized protein</fullName>
    </submittedName>
</protein>
<dbReference type="GO" id="GO:0005415">
    <property type="term" value="F:nucleoside:sodium symporter activity"/>
    <property type="evidence" value="ECO:0007669"/>
    <property type="project" value="TreeGrafter"/>
</dbReference>
<keyword evidence="7 10" id="KW-1133">Transmembrane helix</keyword>
<feature type="transmembrane region" description="Helical" evidence="10">
    <location>
        <begin position="169"/>
        <end position="190"/>
    </location>
</feature>
<evidence type="ECO:0000256" key="10">
    <source>
        <dbReference type="SAM" id="Phobius"/>
    </source>
</evidence>
<evidence type="ECO:0000256" key="4">
    <source>
        <dbReference type="ARBA" id="ARBA00009033"/>
    </source>
</evidence>
<feature type="region of interest" description="Disordered" evidence="9">
    <location>
        <begin position="579"/>
        <end position="603"/>
    </location>
</feature>
<evidence type="ECO:0000256" key="7">
    <source>
        <dbReference type="ARBA" id="ARBA00022989"/>
    </source>
</evidence>
<evidence type="ECO:0000313" key="17">
    <source>
        <dbReference type="WBParaSite" id="scaffold1999_cov166.g4054"/>
    </source>
</evidence>
<feature type="transmembrane region" description="Helical" evidence="10">
    <location>
        <begin position="489"/>
        <end position="509"/>
    </location>
</feature>
<feature type="transmembrane region" description="Helical" evidence="10">
    <location>
        <begin position="103"/>
        <end position="122"/>
    </location>
</feature>
<accession>A0A915LYV1</accession>
<evidence type="ECO:0000259" key="13">
    <source>
        <dbReference type="Pfam" id="PF07670"/>
    </source>
</evidence>
<keyword evidence="5" id="KW-1003">Cell membrane</keyword>
<evidence type="ECO:0000259" key="15">
    <source>
        <dbReference type="Pfam" id="PF13850"/>
    </source>
</evidence>
<feature type="domain" description="Concentrative nucleoside transporter C-terminal" evidence="12">
    <location>
        <begin position="259"/>
        <end position="470"/>
    </location>
</feature>
<proteinExistence type="inferred from homology"/>
<evidence type="ECO:0000256" key="9">
    <source>
        <dbReference type="SAM" id="MobiDB-lite"/>
    </source>
</evidence>
<feature type="transmembrane region" description="Helical" evidence="10">
    <location>
        <begin position="415"/>
        <end position="435"/>
    </location>
</feature>
<dbReference type="Proteomes" id="UP000887561">
    <property type="component" value="Unplaced"/>
</dbReference>
<comment type="similarity">
    <text evidence="3">Belongs to the ERGIC family.</text>
</comment>
<comment type="subcellular location">
    <subcellularLocation>
        <location evidence="2">Cell membrane</location>
        <topology evidence="2">Multi-pass membrane protein</topology>
    </subcellularLocation>
    <subcellularLocation>
        <location evidence="1">Endoplasmic reticulum-Golgi intermediate compartment membrane</location>
        <topology evidence="1">Multi-pass membrane protein</topology>
    </subcellularLocation>
</comment>
<evidence type="ECO:0000259" key="12">
    <source>
        <dbReference type="Pfam" id="PF07662"/>
    </source>
</evidence>
<dbReference type="GO" id="GO:0033116">
    <property type="term" value="C:endoplasmic reticulum-Golgi intermediate compartment membrane"/>
    <property type="evidence" value="ECO:0007669"/>
    <property type="project" value="UniProtKB-SubCell"/>
</dbReference>
<feature type="transmembrane region" description="Helical" evidence="10">
    <location>
        <begin position="377"/>
        <end position="394"/>
    </location>
</feature>
<evidence type="ECO:0000256" key="1">
    <source>
        <dbReference type="ARBA" id="ARBA00004457"/>
    </source>
</evidence>
<feature type="domain" description="Endoplasmic reticulum vesicle transporter N-terminal" evidence="15">
    <location>
        <begin position="482"/>
        <end position="556"/>
    </location>
</feature>
<evidence type="ECO:0000256" key="6">
    <source>
        <dbReference type="ARBA" id="ARBA00022692"/>
    </source>
</evidence>
<feature type="transmembrane region" description="Helical" evidence="10">
    <location>
        <begin position="35"/>
        <end position="57"/>
    </location>
</feature>
<dbReference type="InterPro" id="IPR011657">
    <property type="entry name" value="CNT_C_dom"/>
</dbReference>
<evidence type="ECO:0000259" key="11">
    <source>
        <dbReference type="Pfam" id="PF01773"/>
    </source>
</evidence>
<feature type="domain" description="Endoplasmic reticulum vesicle transporter C-terminal" evidence="14">
    <location>
        <begin position="607"/>
        <end position="819"/>
    </location>
</feature>
<evidence type="ECO:0000313" key="16">
    <source>
        <dbReference type="Proteomes" id="UP000887561"/>
    </source>
</evidence>
<evidence type="ECO:0000256" key="8">
    <source>
        <dbReference type="ARBA" id="ARBA00023136"/>
    </source>
</evidence>
<dbReference type="WBParaSite" id="scaffold1999_cov166.g4054">
    <property type="protein sequence ID" value="scaffold1999_cov166.g4054"/>
    <property type="gene ID" value="scaffold1999_cov166.g4054"/>
</dbReference>
<keyword evidence="16" id="KW-1185">Reference proteome</keyword>
<feature type="transmembrane region" description="Helical" evidence="10">
    <location>
        <begin position="353"/>
        <end position="371"/>
    </location>
</feature>
<keyword evidence="6 10" id="KW-0812">Transmembrane</keyword>
<evidence type="ECO:0000256" key="3">
    <source>
        <dbReference type="ARBA" id="ARBA00005648"/>
    </source>
</evidence>
<dbReference type="PANTHER" id="PTHR10590:SF4">
    <property type="entry name" value="SOLUTE CARRIER FAMILY 28 MEMBER 3"/>
    <property type="match status" value="1"/>
</dbReference>
<dbReference type="GO" id="GO:0005886">
    <property type="term" value="C:plasma membrane"/>
    <property type="evidence" value="ECO:0007669"/>
    <property type="project" value="UniProtKB-SubCell"/>
</dbReference>
<dbReference type="InterPro" id="IPR011642">
    <property type="entry name" value="Gate_dom"/>
</dbReference>
<dbReference type="InterPro" id="IPR039542">
    <property type="entry name" value="Erv_N"/>
</dbReference>
<dbReference type="InterPro" id="IPR012936">
    <property type="entry name" value="Erv_C"/>
</dbReference>
<dbReference type="AlphaFoldDB" id="A0A915LYV1"/>
<feature type="transmembrane region" description="Helical" evidence="10">
    <location>
        <begin position="455"/>
        <end position="477"/>
    </location>
</feature>
<evidence type="ECO:0000256" key="5">
    <source>
        <dbReference type="ARBA" id="ARBA00022475"/>
    </source>
</evidence>
<feature type="domain" description="Concentrative nucleoside transporter N-terminal" evidence="11">
    <location>
        <begin position="88"/>
        <end position="155"/>
    </location>
</feature>
<dbReference type="Pfam" id="PF07670">
    <property type="entry name" value="Gate"/>
    <property type="match status" value="1"/>
</dbReference>
<name>A0A915LYV1_MELJA</name>
<feature type="transmembrane region" description="Helical" evidence="10">
    <location>
        <begin position="313"/>
        <end position="341"/>
    </location>
</feature>
<dbReference type="PANTHER" id="PTHR10590">
    <property type="entry name" value="SODIUM/NUCLEOSIDE COTRANSPORTER"/>
    <property type="match status" value="1"/>
</dbReference>
<dbReference type="Pfam" id="PF01773">
    <property type="entry name" value="Nucleos_tra2_N"/>
    <property type="match status" value="1"/>
</dbReference>
<feature type="transmembrane region" description="Helical" evidence="10">
    <location>
        <begin position="797"/>
        <end position="822"/>
    </location>
</feature>
<dbReference type="InterPro" id="IPR008276">
    <property type="entry name" value="C_nuclsd_transpt"/>
</dbReference>
<organism evidence="16 17">
    <name type="scientific">Meloidogyne javanica</name>
    <name type="common">Root-knot nematode worm</name>
    <dbReference type="NCBI Taxonomy" id="6303"/>
    <lineage>
        <taxon>Eukaryota</taxon>
        <taxon>Metazoa</taxon>
        <taxon>Ecdysozoa</taxon>
        <taxon>Nematoda</taxon>
        <taxon>Chromadorea</taxon>
        <taxon>Rhabditida</taxon>
        <taxon>Tylenchina</taxon>
        <taxon>Tylenchomorpha</taxon>
        <taxon>Tylenchoidea</taxon>
        <taxon>Meloidogynidae</taxon>
        <taxon>Meloidogyninae</taxon>
        <taxon>Meloidogyne</taxon>
        <taxon>Meloidogyne incognita group</taxon>
    </lineage>
</organism>
<feature type="domain" description="Nucleoside transporter/FeoB GTPase Gate" evidence="13">
    <location>
        <begin position="171"/>
        <end position="256"/>
    </location>
</feature>
<sequence length="839" mass="93091">MTSTSSENGDCWTNLMQFIEHLQNVSLNFIEKNEAFLRGLLWIGIICGYHVFLRNYFHVPQPRKGAKLIYNNSSCLVFYVLQTRTFTFVWIQQRISKASNAINFRPIIWGFLLQFIFGILVLKWDWGAHRFIDLSDLAIAFLDFTKNGTDFTYGFLSSPPNICGMEPVIAFQVIQVIIYIGAIVSILYFYGVVQAVLKRMAWLMQLTMGTTATESLNACACVLLGNAESPFLIRPYIEKMTASELHAIMTTGFGACPRYLLSAAVMSAPGSLACSKLLYPETEESHVKDVKDLELPPSKETNAMECISSGSLVAVHIVTAVVANLISFMALMALVNGLVIYAGTLLGQPHWNLELIFGYLFFPVAYMIGVTENLEETMIVARLIGVKIIINDFIAYKRLGDVLREDSLSPRSAMIVTYALCSFSDFIAAGIQMAVLSEMAPSRKQLISKLVLRALLAGCISCFMSAAIAGILIDEPIACKPKSIGNGKFTLVSFLVIVLLFITETWSFFTVQVVEQLYVDSTSADQQIEIHFDITLPNLACALVTIDLMSQSGDNKDSIKDDVFKQRLDINGKVIEGTKPEKQEVNTKKDGSNSTESSKNKEKCGSCYGAIRGCCNTCDEVREAYRARGWVLQNPEEIEQCKNDALLRALSQMPGEGCRLWGKLSVGKITGNFHIAPGVPSTHSSSHYHDFHSLSPGRFNTSHTINHLSFGQAFPGRRYPLDGRSVYTDKGGIMQQYQLKIVPTRYISDGKTIESHQFSITMLQKDIMNGAGGIPGIFVQYEFSPLMVQYEERQRSLSFFLVSLCAIVGGVHTVASLIDALFYSTQRALQVKGMVGKFS</sequence>
<dbReference type="Pfam" id="PF07662">
    <property type="entry name" value="Nucleos_tra2_C"/>
    <property type="match status" value="1"/>
</dbReference>
<dbReference type="InterPro" id="IPR002668">
    <property type="entry name" value="CNT_N_dom"/>
</dbReference>
<keyword evidence="8 10" id="KW-0472">Membrane</keyword>
<dbReference type="Pfam" id="PF13850">
    <property type="entry name" value="ERGIC_N"/>
    <property type="match status" value="1"/>
</dbReference>
<dbReference type="Pfam" id="PF07970">
    <property type="entry name" value="COPIIcoated_ERV"/>
    <property type="match status" value="1"/>
</dbReference>
<reference evidence="17" key="1">
    <citation type="submission" date="2022-11" db="UniProtKB">
        <authorList>
            <consortium name="WormBaseParasite"/>
        </authorList>
    </citation>
    <scope>IDENTIFICATION</scope>
</reference>
<evidence type="ECO:0000256" key="2">
    <source>
        <dbReference type="ARBA" id="ARBA00004651"/>
    </source>
</evidence>